<dbReference type="RefSeq" id="WP_085473750.1">
    <property type="nucleotide sequence ID" value="NZ_FXAU01000006.1"/>
</dbReference>
<sequence>MNVQKKIMLLLMAVVMCCSTVVAQKAFLMEGTVPISIRQVLIGYDGLQRQVYDTVATVGGKIYYQGAAELPVKVMVLDISDPDNDFPDVISTFYVDQEKVMVSPKSDGVGIYVYAGATQAEFETLQEKIDSIKHIWQTTIMPKYDLEDRAQVNVALDEFAPHREQIPGLENAFIAAHPRSYASLDILSRQSHLSDDAQSLLRVWEGLDDRLKHSKEGEEVYRRLLARRKLDRGVKMDSVALKSVSDKEIDLKTLRGKYVLVDFWASWCGPCRGENPNLIAAYEELPRDKFEIYAISLDTNKEEWKNAIKEDGLPWIHVSDLVGMKKGGIAFRYGINAIPQNVLLDPNGIIVGKDLRGERIAETIREIMAKVEK</sequence>
<feature type="domain" description="Thioredoxin" evidence="6">
    <location>
        <begin position="230"/>
        <end position="373"/>
    </location>
</feature>
<dbReference type="GO" id="GO:0030313">
    <property type="term" value="C:cell envelope"/>
    <property type="evidence" value="ECO:0007669"/>
    <property type="project" value="UniProtKB-SubCell"/>
</dbReference>
<feature type="chain" id="PRO_5012440132" evidence="5">
    <location>
        <begin position="24"/>
        <end position="373"/>
    </location>
</feature>
<gene>
    <name evidence="7" type="ORF">SAMN05660862_3031</name>
</gene>
<dbReference type="PANTHER" id="PTHR42852">
    <property type="entry name" value="THIOL:DISULFIDE INTERCHANGE PROTEIN DSBE"/>
    <property type="match status" value="1"/>
</dbReference>
<dbReference type="Proteomes" id="UP000192980">
    <property type="component" value="Unassembled WGS sequence"/>
</dbReference>
<evidence type="ECO:0000256" key="4">
    <source>
        <dbReference type="ARBA" id="ARBA00023284"/>
    </source>
</evidence>
<name>A0A1X7KML2_9SPHI</name>
<dbReference type="PANTHER" id="PTHR42852:SF6">
    <property type="entry name" value="THIOL:DISULFIDE INTERCHANGE PROTEIN DSBE"/>
    <property type="match status" value="1"/>
</dbReference>
<accession>A0A1X7KML2</accession>
<dbReference type="PROSITE" id="PS51352">
    <property type="entry name" value="THIOREDOXIN_2"/>
    <property type="match status" value="1"/>
</dbReference>
<dbReference type="STRING" id="561061.SAMN05660862_3031"/>
<comment type="subcellular location">
    <subcellularLocation>
        <location evidence="1">Cell envelope</location>
    </subcellularLocation>
</comment>
<dbReference type="CDD" id="cd02966">
    <property type="entry name" value="TlpA_like_family"/>
    <property type="match status" value="1"/>
</dbReference>
<evidence type="ECO:0000313" key="7">
    <source>
        <dbReference type="EMBL" id="SMG42708.1"/>
    </source>
</evidence>
<keyword evidence="3" id="KW-1015">Disulfide bond</keyword>
<dbReference type="GO" id="GO:0016853">
    <property type="term" value="F:isomerase activity"/>
    <property type="evidence" value="ECO:0007669"/>
    <property type="project" value="UniProtKB-KW"/>
</dbReference>
<feature type="signal peptide" evidence="5">
    <location>
        <begin position="1"/>
        <end position="23"/>
    </location>
</feature>
<reference evidence="7 8" key="1">
    <citation type="submission" date="2017-04" db="EMBL/GenBank/DDBJ databases">
        <authorList>
            <person name="Afonso C.L."/>
            <person name="Miller P.J."/>
            <person name="Scott M.A."/>
            <person name="Spackman E."/>
            <person name="Goraichik I."/>
            <person name="Dimitrov K.M."/>
            <person name="Suarez D.L."/>
            <person name="Swayne D.E."/>
        </authorList>
    </citation>
    <scope>NUCLEOTIDE SEQUENCE [LARGE SCALE GENOMIC DNA]</scope>
    <source>
        <strain evidence="7 8">DSM 22418</strain>
    </source>
</reference>
<evidence type="ECO:0000256" key="5">
    <source>
        <dbReference type="SAM" id="SignalP"/>
    </source>
</evidence>
<evidence type="ECO:0000256" key="2">
    <source>
        <dbReference type="ARBA" id="ARBA00022748"/>
    </source>
</evidence>
<dbReference type="EMBL" id="FXAU01000006">
    <property type="protein sequence ID" value="SMG42708.1"/>
    <property type="molecule type" value="Genomic_DNA"/>
</dbReference>
<evidence type="ECO:0000256" key="1">
    <source>
        <dbReference type="ARBA" id="ARBA00004196"/>
    </source>
</evidence>
<dbReference type="InterPro" id="IPR013766">
    <property type="entry name" value="Thioredoxin_domain"/>
</dbReference>
<protein>
    <submittedName>
        <fullName evidence="7">Thiol-disulfide isomerase or thioredoxin</fullName>
    </submittedName>
</protein>
<dbReference type="Pfam" id="PF00578">
    <property type="entry name" value="AhpC-TSA"/>
    <property type="match status" value="1"/>
</dbReference>
<keyword evidence="8" id="KW-1185">Reference proteome</keyword>
<proteinExistence type="predicted"/>
<dbReference type="InterPro" id="IPR017937">
    <property type="entry name" value="Thioredoxin_CS"/>
</dbReference>
<dbReference type="InterPro" id="IPR050553">
    <property type="entry name" value="Thioredoxin_ResA/DsbE_sf"/>
</dbReference>
<organism evidence="7 8">
    <name type="scientific">Sphingobacterium psychroaquaticum</name>
    <dbReference type="NCBI Taxonomy" id="561061"/>
    <lineage>
        <taxon>Bacteria</taxon>
        <taxon>Pseudomonadati</taxon>
        <taxon>Bacteroidota</taxon>
        <taxon>Sphingobacteriia</taxon>
        <taxon>Sphingobacteriales</taxon>
        <taxon>Sphingobacteriaceae</taxon>
        <taxon>Sphingobacterium</taxon>
    </lineage>
</organism>
<keyword evidence="5" id="KW-0732">Signal</keyword>
<dbReference type="InterPro" id="IPR036249">
    <property type="entry name" value="Thioredoxin-like_sf"/>
</dbReference>
<evidence type="ECO:0000259" key="6">
    <source>
        <dbReference type="PROSITE" id="PS51352"/>
    </source>
</evidence>
<dbReference type="PROSITE" id="PS00194">
    <property type="entry name" value="THIOREDOXIN_1"/>
    <property type="match status" value="1"/>
</dbReference>
<dbReference type="Gene3D" id="3.40.30.10">
    <property type="entry name" value="Glutaredoxin"/>
    <property type="match status" value="1"/>
</dbReference>
<dbReference type="GO" id="GO:0017004">
    <property type="term" value="P:cytochrome complex assembly"/>
    <property type="evidence" value="ECO:0007669"/>
    <property type="project" value="UniProtKB-KW"/>
</dbReference>
<evidence type="ECO:0000313" key="8">
    <source>
        <dbReference type="Proteomes" id="UP000192980"/>
    </source>
</evidence>
<dbReference type="SUPFAM" id="SSF52833">
    <property type="entry name" value="Thioredoxin-like"/>
    <property type="match status" value="1"/>
</dbReference>
<dbReference type="OrthoDB" id="9794348at2"/>
<dbReference type="AlphaFoldDB" id="A0A1X7KML2"/>
<keyword evidence="2" id="KW-0201">Cytochrome c-type biogenesis</keyword>
<evidence type="ECO:0000256" key="3">
    <source>
        <dbReference type="ARBA" id="ARBA00023157"/>
    </source>
</evidence>
<keyword evidence="4" id="KW-0676">Redox-active center</keyword>
<dbReference type="InterPro" id="IPR000866">
    <property type="entry name" value="AhpC/TSA"/>
</dbReference>
<keyword evidence="7" id="KW-0413">Isomerase</keyword>